<evidence type="ECO:0000313" key="2">
    <source>
        <dbReference type="Proteomes" id="UP001150581"/>
    </source>
</evidence>
<name>A0ACC1HWK6_9FUNG</name>
<gene>
    <name evidence="1" type="ORF">LPJ66_011976</name>
</gene>
<sequence>MPCNWLVERGQALLSRSNSTSSRKAGRPNRILSSQNDSGATALPSHDDAVESRSTAIRSNSIAANPNKGATDFRVRSMRNAAASASVANANGAAPSSNSNSPLGRRQSVDEAMNAASLSIPSRRTSKLVRNPRNIRHTRHNTNSLFTQSMDIDRAQIPDAHSQRRQSGLFRQLFACCTPVSLFKRSTSYGSVRNESQQQEHSSSSQYEHQHQQQSSVVDEDYARDHMEHGHLQRPGALSHSRLSATNTAV</sequence>
<reference evidence="1" key="1">
    <citation type="submission" date="2022-07" db="EMBL/GenBank/DDBJ databases">
        <title>Phylogenomic reconstructions and comparative analyses of Kickxellomycotina fungi.</title>
        <authorList>
            <person name="Reynolds N.K."/>
            <person name="Stajich J.E."/>
            <person name="Barry K."/>
            <person name="Grigoriev I.V."/>
            <person name="Crous P."/>
            <person name="Smith M.E."/>
        </authorList>
    </citation>
    <scope>NUCLEOTIDE SEQUENCE</scope>
    <source>
        <strain evidence="1">Benny 63K</strain>
    </source>
</reference>
<accession>A0ACC1HWK6</accession>
<keyword evidence="2" id="KW-1185">Reference proteome</keyword>
<dbReference type="EMBL" id="JANBPG010004027">
    <property type="protein sequence ID" value="KAJ1878018.1"/>
    <property type="molecule type" value="Genomic_DNA"/>
</dbReference>
<evidence type="ECO:0000313" key="1">
    <source>
        <dbReference type="EMBL" id="KAJ1878018.1"/>
    </source>
</evidence>
<organism evidence="1 2">
    <name type="scientific">Kickxella alabastrina</name>
    <dbReference type="NCBI Taxonomy" id="61397"/>
    <lineage>
        <taxon>Eukaryota</taxon>
        <taxon>Fungi</taxon>
        <taxon>Fungi incertae sedis</taxon>
        <taxon>Zoopagomycota</taxon>
        <taxon>Kickxellomycotina</taxon>
        <taxon>Kickxellomycetes</taxon>
        <taxon>Kickxellales</taxon>
        <taxon>Kickxellaceae</taxon>
        <taxon>Kickxella</taxon>
    </lineage>
</organism>
<comment type="caution">
    <text evidence="1">The sequence shown here is derived from an EMBL/GenBank/DDBJ whole genome shotgun (WGS) entry which is preliminary data.</text>
</comment>
<dbReference type="Proteomes" id="UP001150581">
    <property type="component" value="Unassembled WGS sequence"/>
</dbReference>
<protein>
    <submittedName>
        <fullName evidence="1">Uncharacterized protein</fullName>
    </submittedName>
</protein>
<proteinExistence type="predicted"/>
<feature type="non-terminal residue" evidence="1">
    <location>
        <position position="250"/>
    </location>
</feature>